<protein>
    <recommendedName>
        <fullName evidence="4 5">Large ribosomal subunit protein bL32</fullName>
    </recommendedName>
</protein>
<evidence type="ECO:0000256" key="5">
    <source>
        <dbReference type="HAMAP-Rule" id="MF_00340"/>
    </source>
</evidence>
<dbReference type="AlphaFoldDB" id="A0A1G8W6D1"/>
<gene>
    <name evidence="5" type="primary">rpmF</name>
    <name evidence="6" type="ORF">SAMN04488098_100331</name>
</gene>
<dbReference type="PANTHER" id="PTHR35534:SF2">
    <property type="entry name" value="LARGE RIBOSOMAL SUBUNIT PROTEIN BL32"/>
    <property type="match status" value="1"/>
</dbReference>
<dbReference type="EMBL" id="FNFK01000003">
    <property type="protein sequence ID" value="SDJ73295.1"/>
    <property type="molecule type" value="Genomic_DNA"/>
</dbReference>
<dbReference type="HAMAP" id="MF_00340">
    <property type="entry name" value="Ribosomal_bL32"/>
    <property type="match status" value="1"/>
</dbReference>
<evidence type="ECO:0000313" key="6">
    <source>
        <dbReference type="EMBL" id="SDJ73295.1"/>
    </source>
</evidence>
<dbReference type="Proteomes" id="UP000199433">
    <property type="component" value="Unassembled WGS sequence"/>
</dbReference>
<proteinExistence type="inferred from homology"/>
<dbReference type="SUPFAM" id="SSF57829">
    <property type="entry name" value="Zn-binding ribosomal proteins"/>
    <property type="match status" value="1"/>
</dbReference>
<evidence type="ECO:0000313" key="7">
    <source>
        <dbReference type="Proteomes" id="UP000199433"/>
    </source>
</evidence>
<evidence type="ECO:0000256" key="3">
    <source>
        <dbReference type="ARBA" id="ARBA00023274"/>
    </source>
</evidence>
<dbReference type="InterPro" id="IPR044957">
    <property type="entry name" value="Ribosomal_bL32_bact"/>
</dbReference>
<dbReference type="InterPro" id="IPR002677">
    <property type="entry name" value="Ribosomal_bL32"/>
</dbReference>
<evidence type="ECO:0000256" key="2">
    <source>
        <dbReference type="ARBA" id="ARBA00022980"/>
    </source>
</evidence>
<dbReference type="Pfam" id="PF01783">
    <property type="entry name" value="Ribosomal_L32p"/>
    <property type="match status" value="1"/>
</dbReference>
<reference evidence="7" key="1">
    <citation type="submission" date="2016-10" db="EMBL/GenBank/DDBJ databases">
        <authorList>
            <person name="Varghese N."/>
            <person name="Submissions S."/>
        </authorList>
    </citation>
    <scope>NUCLEOTIDE SEQUENCE [LARGE SCALE GENOMIC DNA]</scope>
    <source>
        <strain evidence="7">DSM 19181</strain>
    </source>
</reference>
<dbReference type="OrthoDB" id="9812874at2"/>
<accession>A0A1G8W6D1</accession>
<sequence length="59" mass="6643">MAVPKRRTSTSRKAKRRTHIKLDLPNMSDCPNCGEVKRNHHVCPSCGFYAGKEVVSKES</sequence>
<dbReference type="RefSeq" id="WP_091264598.1">
    <property type="nucleotide sequence ID" value="NZ_FNFK01000003.1"/>
</dbReference>
<keyword evidence="2 5" id="KW-0689">Ribosomal protein</keyword>
<evidence type="ECO:0000256" key="1">
    <source>
        <dbReference type="ARBA" id="ARBA00008560"/>
    </source>
</evidence>
<dbReference type="NCBIfam" id="TIGR01031">
    <property type="entry name" value="rpmF_bact"/>
    <property type="match status" value="1"/>
</dbReference>
<keyword evidence="7" id="KW-1185">Reference proteome</keyword>
<organism evidence="6 7">
    <name type="scientific">Alkalibacterium thalassium</name>
    <dbReference type="NCBI Taxonomy" id="426701"/>
    <lineage>
        <taxon>Bacteria</taxon>
        <taxon>Bacillati</taxon>
        <taxon>Bacillota</taxon>
        <taxon>Bacilli</taxon>
        <taxon>Lactobacillales</taxon>
        <taxon>Carnobacteriaceae</taxon>
        <taxon>Alkalibacterium</taxon>
    </lineage>
</organism>
<name>A0A1G8W6D1_9LACT</name>
<dbReference type="PANTHER" id="PTHR35534">
    <property type="entry name" value="50S RIBOSOMAL PROTEIN L32"/>
    <property type="match status" value="1"/>
</dbReference>
<dbReference type="GO" id="GO:0003735">
    <property type="term" value="F:structural constituent of ribosome"/>
    <property type="evidence" value="ECO:0007669"/>
    <property type="project" value="InterPro"/>
</dbReference>
<keyword evidence="3 5" id="KW-0687">Ribonucleoprotein</keyword>
<dbReference type="GO" id="GO:0015934">
    <property type="term" value="C:large ribosomal subunit"/>
    <property type="evidence" value="ECO:0007669"/>
    <property type="project" value="InterPro"/>
</dbReference>
<comment type="similarity">
    <text evidence="1 5">Belongs to the bacterial ribosomal protein bL32 family.</text>
</comment>
<dbReference type="STRING" id="426701.SAMN04488098_100331"/>
<evidence type="ECO:0000256" key="4">
    <source>
        <dbReference type="ARBA" id="ARBA00035178"/>
    </source>
</evidence>
<dbReference type="GO" id="GO:0006412">
    <property type="term" value="P:translation"/>
    <property type="evidence" value="ECO:0007669"/>
    <property type="project" value="UniProtKB-UniRule"/>
</dbReference>
<dbReference type="InterPro" id="IPR011332">
    <property type="entry name" value="Ribosomal_zn-bd"/>
</dbReference>